<dbReference type="PROSITE" id="PS51186">
    <property type="entry name" value="GNAT"/>
    <property type="match status" value="1"/>
</dbReference>
<dbReference type="InterPro" id="IPR016181">
    <property type="entry name" value="Acyl_CoA_acyltransferase"/>
</dbReference>
<dbReference type="Pfam" id="PF13420">
    <property type="entry name" value="Acetyltransf_4"/>
    <property type="match status" value="1"/>
</dbReference>
<feature type="domain" description="N-acetyltransferase" evidence="1">
    <location>
        <begin position="1"/>
        <end position="164"/>
    </location>
</feature>
<organism evidence="2 3">
    <name type="scientific">Candidatus Dormiibacter inghamiae</name>
    <dbReference type="NCBI Taxonomy" id="3127013"/>
    <lineage>
        <taxon>Bacteria</taxon>
        <taxon>Bacillati</taxon>
        <taxon>Candidatus Dormiibacterota</taxon>
        <taxon>Candidatus Dormibacteria</taxon>
        <taxon>Candidatus Dormibacterales</taxon>
        <taxon>Candidatus Dormibacteraceae</taxon>
        <taxon>Candidatus Dormiibacter</taxon>
    </lineage>
</organism>
<evidence type="ECO:0000313" key="2">
    <source>
        <dbReference type="EMBL" id="MBJ7602768.1"/>
    </source>
</evidence>
<reference evidence="2 3" key="1">
    <citation type="submission" date="2020-10" db="EMBL/GenBank/DDBJ databases">
        <title>Ca. Dormibacterota MAGs.</title>
        <authorList>
            <person name="Montgomery K."/>
        </authorList>
    </citation>
    <scope>NUCLEOTIDE SEQUENCE [LARGE SCALE GENOMIC DNA]</scope>
    <source>
        <strain evidence="2">SC8811_S16_3</strain>
    </source>
</reference>
<dbReference type="InterPro" id="IPR000182">
    <property type="entry name" value="GNAT_dom"/>
</dbReference>
<dbReference type="PANTHER" id="PTHR43072">
    <property type="entry name" value="N-ACETYLTRANSFERASE"/>
    <property type="match status" value="1"/>
</dbReference>
<accession>A0A934KHH8</accession>
<dbReference type="AlphaFoldDB" id="A0A934KHH8"/>
<evidence type="ECO:0000259" key="1">
    <source>
        <dbReference type="PROSITE" id="PS51186"/>
    </source>
</evidence>
<evidence type="ECO:0000313" key="3">
    <source>
        <dbReference type="Proteomes" id="UP000620075"/>
    </source>
</evidence>
<name>A0A934KHH8_9BACT</name>
<dbReference type="GO" id="GO:0016747">
    <property type="term" value="F:acyltransferase activity, transferring groups other than amino-acyl groups"/>
    <property type="evidence" value="ECO:0007669"/>
    <property type="project" value="InterPro"/>
</dbReference>
<dbReference type="Gene3D" id="3.40.630.30">
    <property type="match status" value="1"/>
</dbReference>
<proteinExistence type="predicted"/>
<gene>
    <name evidence="2" type="ORF">JF888_06195</name>
</gene>
<dbReference type="EMBL" id="JAEKNQ010000023">
    <property type="protein sequence ID" value="MBJ7602768.1"/>
    <property type="molecule type" value="Genomic_DNA"/>
</dbReference>
<sequence>MEIRTAREADCESVSELFAHYVRHSVATFELVPPSPPEWQSKLKSIREAGWPFLIAQRGGQLAGFAYVSPWRPKPAYRHTVEDSIYLSAQHMGRGLGGQLLGRLLAEAATAGAHQVIAVIADTAEPASIALHRRAGFREVGRLHGVGYKFGRWIDTTLMQLDLKAQSPPP</sequence>
<dbReference type="SUPFAM" id="SSF55729">
    <property type="entry name" value="Acyl-CoA N-acyltransferases (Nat)"/>
    <property type="match status" value="1"/>
</dbReference>
<protein>
    <submittedName>
        <fullName evidence="2">N-acetyltransferase</fullName>
    </submittedName>
</protein>
<comment type="caution">
    <text evidence="2">The sequence shown here is derived from an EMBL/GenBank/DDBJ whole genome shotgun (WGS) entry which is preliminary data.</text>
</comment>
<dbReference type="PANTHER" id="PTHR43072:SF8">
    <property type="entry name" value="ACYLTRANSFERASE FABY-RELATED"/>
    <property type="match status" value="1"/>
</dbReference>
<dbReference type="Proteomes" id="UP000620075">
    <property type="component" value="Unassembled WGS sequence"/>
</dbReference>